<dbReference type="STRING" id="2025994.A0A2T3A7N1"/>
<feature type="non-terminal residue" evidence="2">
    <location>
        <position position="1"/>
    </location>
</feature>
<keyword evidence="2" id="KW-0378">Hydrolase</keyword>
<evidence type="ECO:0000313" key="2">
    <source>
        <dbReference type="EMBL" id="PSR84349.1"/>
    </source>
</evidence>
<organism evidence="2 3">
    <name type="scientific">Coniella lustricola</name>
    <dbReference type="NCBI Taxonomy" id="2025994"/>
    <lineage>
        <taxon>Eukaryota</taxon>
        <taxon>Fungi</taxon>
        <taxon>Dikarya</taxon>
        <taxon>Ascomycota</taxon>
        <taxon>Pezizomycotina</taxon>
        <taxon>Sordariomycetes</taxon>
        <taxon>Sordariomycetidae</taxon>
        <taxon>Diaporthales</taxon>
        <taxon>Schizoparmaceae</taxon>
        <taxon>Coniella</taxon>
    </lineage>
</organism>
<protein>
    <submittedName>
        <fullName evidence="2">Glycoside hydrolase</fullName>
    </submittedName>
</protein>
<dbReference type="EMBL" id="KZ678445">
    <property type="protein sequence ID" value="PSR84349.1"/>
    <property type="molecule type" value="Genomic_DNA"/>
</dbReference>
<feature type="region of interest" description="Disordered" evidence="1">
    <location>
        <begin position="393"/>
        <end position="426"/>
    </location>
</feature>
<dbReference type="AlphaFoldDB" id="A0A2T3A7N1"/>
<dbReference type="Gene3D" id="3.20.20.80">
    <property type="entry name" value="Glycosidases"/>
    <property type="match status" value="1"/>
</dbReference>
<dbReference type="GO" id="GO:0051118">
    <property type="term" value="F:glucan endo-1,3-alpha-glucosidase activity"/>
    <property type="evidence" value="ECO:0007669"/>
    <property type="project" value="InterPro"/>
</dbReference>
<proteinExistence type="predicted"/>
<dbReference type="InParanoid" id="A0A2T3A7N1"/>
<evidence type="ECO:0000256" key="1">
    <source>
        <dbReference type="SAM" id="MobiDB-lite"/>
    </source>
</evidence>
<dbReference type="CDD" id="cd11577">
    <property type="entry name" value="GH71"/>
    <property type="match status" value="1"/>
</dbReference>
<sequence>RMVFAHYMVGLTYGQTLSDWTHEIRTAQAASIDGFALNIGPNDPYTLTQLRFAFEAAEGLFTLGHADEEEEDDGGGGAHQRLPPPFVLFLSFDMAAREWSVEQVVELIREFTRSRVYYHHVDERAMVSTFEGPGWADHWESVRRQVGGADGDGDGGQGIFFVPDWSSLGPHGVAGKLAHIDGAFSWAAWPRAGEERITGDEDREYLREKEKEDKVYMAGVSPWFYTRLPQWNKNWYSSSERLWYDRWMQILELQPDYVQIITWNDYGESSYICDPPTRPSQVVPGAEVYVSGHPHAALRATLPFLVRAYKSAGLKDCSRAEQLVTTVDDSDNDNQDNSWAVAWYKPQLARCGPDGGTVWGQAGTRSAALGARDVVSVMAVSSVPTTITLYIGNGNGNGDGDGDKITRPPHPHEHHHHHHHQHQLSFHEIPLHGRTGAVTMAMRGKGSVTGPAVRGQCVEGEVVGFNCVVIGV</sequence>
<dbReference type="Proteomes" id="UP000241462">
    <property type="component" value="Unassembled WGS sequence"/>
</dbReference>
<dbReference type="Pfam" id="PF03659">
    <property type="entry name" value="Glyco_hydro_71"/>
    <property type="match status" value="1"/>
</dbReference>
<reference evidence="2 3" key="1">
    <citation type="journal article" date="2018" name="Mycol. Prog.">
        <title>Coniella lustricola, a new species from submerged detritus.</title>
        <authorList>
            <person name="Raudabaugh D.B."/>
            <person name="Iturriaga T."/>
            <person name="Carver A."/>
            <person name="Mondo S."/>
            <person name="Pangilinan J."/>
            <person name="Lipzen A."/>
            <person name="He G."/>
            <person name="Amirebrahimi M."/>
            <person name="Grigoriev I.V."/>
            <person name="Miller A.N."/>
        </authorList>
    </citation>
    <scope>NUCLEOTIDE SEQUENCE [LARGE SCALE GENOMIC DNA]</scope>
    <source>
        <strain evidence="2 3">B22-T-1</strain>
    </source>
</reference>
<dbReference type="OrthoDB" id="1046782at2759"/>
<gene>
    <name evidence="2" type="ORF">BD289DRAFT_368759</name>
</gene>
<accession>A0A2T3A7N1</accession>
<keyword evidence="3" id="KW-1185">Reference proteome</keyword>
<name>A0A2T3A7N1_9PEZI</name>
<feature type="compositionally biased region" description="Basic residues" evidence="1">
    <location>
        <begin position="407"/>
        <end position="422"/>
    </location>
</feature>
<dbReference type="InterPro" id="IPR005197">
    <property type="entry name" value="Glyco_hydro_71"/>
</dbReference>
<evidence type="ECO:0000313" key="3">
    <source>
        <dbReference type="Proteomes" id="UP000241462"/>
    </source>
</evidence>